<dbReference type="STRING" id="43041.A0A182JW78"/>
<evidence type="ECO:0000256" key="4">
    <source>
        <dbReference type="ARBA" id="ARBA00023125"/>
    </source>
</evidence>
<organism evidence="8 9">
    <name type="scientific">Anopheles christyi</name>
    <dbReference type="NCBI Taxonomy" id="43041"/>
    <lineage>
        <taxon>Eukaryota</taxon>
        <taxon>Metazoa</taxon>
        <taxon>Ecdysozoa</taxon>
        <taxon>Arthropoda</taxon>
        <taxon>Hexapoda</taxon>
        <taxon>Insecta</taxon>
        <taxon>Pterygota</taxon>
        <taxon>Neoptera</taxon>
        <taxon>Endopterygota</taxon>
        <taxon>Diptera</taxon>
        <taxon>Nematocera</taxon>
        <taxon>Culicoidea</taxon>
        <taxon>Culicidae</taxon>
        <taxon>Anophelinae</taxon>
        <taxon>Anopheles</taxon>
    </lineage>
</organism>
<dbReference type="VEuPathDB" id="VectorBase:ACHR002760"/>
<accession>A0A182JW78</accession>
<dbReference type="GO" id="GO:0008270">
    <property type="term" value="F:zinc ion binding"/>
    <property type="evidence" value="ECO:0007669"/>
    <property type="project" value="UniProtKB-KW"/>
</dbReference>
<evidence type="ECO:0000313" key="9">
    <source>
        <dbReference type="Proteomes" id="UP000075881"/>
    </source>
</evidence>
<dbReference type="InterPro" id="IPR026516">
    <property type="entry name" value="THAP1/10"/>
</dbReference>
<sequence length="417" mass="47482">MGGCRCTFRDCENGTASRKELHFFRYPVRDPERLMEWARNADRLEFVDLPYDKVSNKVVCQEHFERKMFMNDLRDRLTKMAIPRLMPRPDETILNVETGLIHAEGDCSSSMKDDMIEPVRSSSPQSTMKIQQIEVEQVVRRSSVESPAKKIKILNSQTLALNSNATACEVIRIKTSSATNGRERLQKLLNRNVISLHSQTRPRKMKAKLLNEENGELILSDQDMNEVDIYTQDGIQLSNLRGESSSSSASTSLANNQQHDIPNSTVGNANQAAPEPVTVPVIDPGLSEKMDHNIREIEELKKLVQDLANRPEPNVPIAAVPEKMVMERGPQLTKAQLFNSIKRYLNPSMVTLLRMELFAGSAERQWKPDEKSLAVDMINLGEQVYDYFKDEFRFRLPSKSDAKQWKELDEIDVDDAC</sequence>
<reference evidence="9" key="1">
    <citation type="submission" date="2013-03" db="EMBL/GenBank/DDBJ databases">
        <title>The Genome Sequence of Anopheles christyi ACHKN1017.</title>
        <authorList>
            <consortium name="The Broad Institute Genomics Platform"/>
            <person name="Neafsey D.E."/>
            <person name="Besansky N."/>
            <person name="Walker B."/>
            <person name="Young S.K."/>
            <person name="Zeng Q."/>
            <person name="Gargeya S."/>
            <person name="Fitzgerald M."/>
            <person name="Haas B."/>
            <person name="Abouelleil A."/>
            <person name="Allen A.W."/>
            <person name="Alvarado L."/>
            <person name="Arachchi H.M."/>
            <person name="Berlin A.M."/>
            <person name="Chapman S.B."/>
            <person name="Gainer-Dewar J."/>
            <person name="Goldberg J."/>
            <person name="Griggs A."/>
            <person name="Gujja S."/>
            <person name="Hansen M."/>
            <person name="Howarth C."/>
            <person name="Imamovic A."/>
            <person name="Ireland A."/>
            <person name="Larimer J."/>
            <person name="McCowan C."/>
            <person name="Murphy C."/>
            <person name="Pearson M."/>
            <person name="Poon T.W."/>
            <person name="Priest M."/>
            <person name="Roberts A."/>
            <person name="Saif S."/>
            <person name="Shea T."/>
            <person name="Sisk P."/>
            <person name="Sykes S."/>
            <person name="Wortman J."/>
            <person name="Nusbaum C."/>
            <person name="Birren B."/>
        </authorList>
    </citation>
    <scope>NUCLEOTIDE SEQUENCE [LARGE SCALE GENOMIC DNA]</scope>
    <source>
        <strain evidence="9">ACHKN1017</strain>
    </source>
</reference>
<dbReference type="PROSITE" id="PS50950">
    <property type="entry name" value="ZF_THAP"/>
    <property type="match status" value="1"/>
</dbReference>
<dbReference type="InterPro" id="IPR006612">
    <property type="entry name" value="THAP_Znf"/>
</dbReference>
<dbReference type="SMART" id="SM00980">
    <property type="entry name" value="THAP"/>
    <property type="match status" value="1"/>
</dbReference>
<evidence type="ECO:0000256" key="6">
    <source>
        <dbReference type="SAM" id="MobiDB-lite"/>
    </source>
</evidence>
<feature type="domain" description="THAP-type" evidence="7">
    <location>
        <begin position="1"/>
        <end position="86"/>
    </location>
</feature>
<evidence type="ECO:0000256" key="5">
    <source>
        <dbReference type="PROSITE-ProRule" id="PRU00309"/>
    </source>
</evidence>
<keyword evidence="4 5" id="KW-0238">DNA-binding</keyword>
<dbReference type="SUPFAM" id="SSF57716">
    <property type="entry name" value="Glucocorticoid receptor-like (DNA-binding domain)"/>
    <property type="match status" value="1"/>
</dbReference>
<proteinExistence type="predicted"/>
<dbReference type="PANTHER" id="PTHR46600">
    <property type="entry name" value="THAP DOMAIN-CONTAINING"/>
    <property type="match status" value="1"/>
</dbReference>
<feature type="compositionally biased region" description="Polar residues" evidence="6">
    <location>
        <begin position="253"/>
        <end position="271"/>
    </location>
</feature>
<evidence type="ECO:0000313" key="8">
    <source>
        <dbReference type="EnsemblMetazoa" id="ACHR002760-PA"/>
    </source>
</evidence>
<name>A0A182JW78_9DIPT</name>
<evidence type="ECO:0000256" key="2">
    <source>
        <dbReference type="ARBA" id="ARBA00022771"/>
    </source>
</evidence>
<keyword evidence="1" id="KW-0479">Metal-binding</keyword>
<keyword evidence="3" id="KW-0862">Zinc</keyword>
<dbReference type="SMART" id="SM00692">
    <property type="entry name" value="DM3"/>
    <property type="match status" value="1"/>
</dbReference>
<dbReference type="GO" id="GO:0043565">
    <property type="term" value="F:sequence-specific DNA binding"/>
    <property type="evidence" value="ECO:0007669"/>
    <property type="project" value="InterPro"/>
</dbReference>
<dbReference type="AlphaFoldDB" id="A0A182JW78"/>
<dbReference type="PANTHER" id="PTHR46600:SF11">
    <property type="entry name" value="THAP DOMAIN-CONTAINING PROTEIN 10"/>
    <property type="match status" value="1"/>
</dbReference>
<evidence type="ECO:0000256" key="1">
    <source>
        <dbReference type="ARBA" id="ARBA00022723"/>
    </source>
</evidence>
<keyword evidence="2 5" id="KW-0863">Zinc-finger</keyword>
<dbReference type="Pfam" id="PF05485">
    <property type="entry name" value="THAP"/>
    <property type="match status" value="1"/>
</dbReference>
<evidence type="ECO:0000256" key="3">
    <source>
        <dbReference type="ARBA" id="ARBA00022833"/>
    </source>
</evidence>
<reference evidence="8" key="2">
    <citation type="submission" date="2020-05" db="UniProtKB">
        <authorList>
            <consortium name="EnsemblMetazoa"/>
        </authorList>
    </citation>
    <scope>IDENTIFICATION</scope>
    <source>
        <strain evidence="8">ACHKN1017</strain>
    </source>
</reference>
<protein>
    <recommendedName>
        <fullName evidence="7">THAP-type domain-containing protein</fullName>
    </recommendedName>
</protein>
<evidence type="ECO:0000259" key="7">
    <source>
        <dbReference type="PROSITE" id="PS50950"/>
    </source>
</evidence>
<keyword evidence="9" id="KW-1185">Reference proteome</keyword>
<dbReference type="EnsemblMetazoa" id="ACHR002760-RA">
    <property type="protein sequence ID" value="ACHR002760-PA"/>
    <property type="gene ID" value="ACHR002760"/>
</dbReference>
<dbReference type="Proteomes" id="UP000075881">
    <property type="component" value="Unassembled WGS sequence"/>
</dbReference>
<feature type="region of interest" description="Disordered" evidence="6">
    <location>
        <begin position="240"/>
        <end position="285"/>
    </location>
</feature>